<keyword evidence="2" id="KW-0597">Phosphoprotein</keyword>
<dbReference type="Pfam" id="PF00698">
    <property type="entry name" value="Acyl_transf_1"/>
    <property type="match status" value="1"/>
</dbReference>
<dbReference type="PROSITE" id="PS00012">
    <property type="entry name" value="PHOSPHOPANTETHEINE"/>
    <property type="match status" value="1"/>
</dbReference>
<dbReference type="SMART" id="SM00823">
    <property type="entry name" value="PKS_PP"/>
    <property type="match status" value="1"/>
</dbReference>
<dbReference type="SMART" id="SM00822">
    <property type="entry name" value="PKS_KR"/>
    <property type="match status" value="1"/>
</dbReference>
<dbReference type="GO" id="GO:0005886">
    <property type="term" value="C:plasma membrane"/>
    <property type="evidence" value="ECO:0007669"/>
    <property type="project" value="TreeGrafter"/>
</dbReference>
<dbReference type="PROSITE" id="PS00606">
    <property type="entry name" value="KS3_1"/>
    <property type="match status" value="1"/>
</dbReference>
<dbReference type="InterPro" id="IPR049900">
    <property type="entry name" value="PKS_mFAS_DH"/>
</dbReference>
<feature type="coiled-coil region" evidence="6">
    <location>
        <begin position="2"/>
        <end position="29"/>
    </location>
</feature>
<dbReference type="SMART" id="SM00825">
    <property type="entry name" value="PKS_KS"/>
    <property type="match status" value="1"/>
</dbReference>
<keyword evidence="6" id="KW-0175">Coiled coil</keyword>
<evidence type="ECO:0000256" key="1">
    <source>
        <dbReference type="ARBA" id="ARBA00022450"/>
    </source>
</evidence>
<dbReference type="InterPro" id="IPR032821">
    <property type="entry name" value="PKS_assoc"/>
</dbReference>
<keyword evidence="1" id="KW-0596">Phosphopantetheine</keyword>
<evidence type="ECO:0000313" key="11">
    <source>
        <dbReference type="Proteomes" id="UP000630353"/>
    </source>
</evidence>
<reference evidence="10" key="2">
    <citation type="submission" date="2020-09" db="EMBL/GenBank/DDBJ databases">
        <authorList>
            <person name="Sun Q."/>
            <person name="Kim S."/>
        </authorList>
    </citation>
    <scope>NUCLEOTIDE SEQUENCE</scope>
    <source>
        <strain evidence="10">KCTC 42651</strain>
    </source>
</reference>
<dbReference type="Gene3D" id="3.40.366.10">
    <property type="entry name" value="Malonyl-Coenzyme A Acyl Carrier Protein, domain 2"/>
    <property type="match status" value="1"/>
</dbReference>
<dbReference type="FunFam" id="3.40.47.10:FF:000019">
    <property type="entry name" value="Polyketide synthase type I"/>
    <property type="match status" value="1"/>
</dbReference>
<evidence type="ECO:0000259" key="8">
    <source>
        <dbReference type="PROSITE" id="PS52004"/>
    </source>
</evidence>
<dbReference type="GO" id="GO:0031177">
    <property type="term" value="F:phosphopantetheine binding"/>
    <property type="evidence" value="ECO:0007669"/>
    <property type="project" value="InterPro"/>
</dbReference>
<comment type="function">
    <text evidence="4">Involved in production of the polyketide antibiotic thailandamide.</text>
</comment>
<feature type="domain" description="Ketosynthase family 3 (KS3)" evidence="8">
    <location>
        <begin position="31"/>
        <end position="454"/>
    </location>
</feature>
<accession>A0A919CQ66</accession>
<sequence>MSAAIEDQLRRAITTIRSLRQEVEALKADRRPAIAVIGVGCRLPGGIVDLDSLYAALMRGADAIVEVPADRWDADAWYDPDPDAPGRMNTRWGGFLEGIDRFDPGFFELSAREAASMDPQQRLLLECAWEAMEEACLAADRLKGSATGVWVGINASEYYGMGIADPAAIDAHAISGGVASVAAGRLSYLMGFNGPAVAVDTACSSSLTAVHQAVRSLRAGETDLALAGGVYAVLQPNLTVGLSKLHMMAADGRCKSFDAAADGFVQGEGCAVVALKRLTDALADGDPVHAVIRGSAANQDGRSGSLTAPSRSAQVQVVKAALADAGLEPDAVGYVEAHGTGTALGDPIEVHALADALGRDRKRPVVLGALKSNVGHLGPAAGIAGLVKAVAVVRAGTIPPNLHFHALNPNIALDGLPAVFPTEPTPWPEGDGPRVAGVSSFGFSGTNVHVVLEQAPEPAAAEHATGPVVLAVSARDEAALAESVGRTADALADGVDLAAASRTLLLGRRAFENRVAVVAGNPAEARERLAKAVPVKAAARPRLGLLFAGQGAWAAGTGRALAEAFPTVRATLDRAEALVPGVRATLFEDASDRADTAKSQPALLALQWALTEQLRTWGVEAIACAGHSVGEIAAAAASGLIDWEDALRFAHRRGRLMGALPAGGAMAAAMLEPEAAEALVAGTGGAVSLAAVNGPRSVVLSGDADAVDALTARLEADGVAVRRLAVSHAFHSALMEPAVSELRTVAPSGSGGSATLVSTLTGDVATSVDPAHWARHAREPVRFADALGPLAGLGCTSLLEIGPGTTLRDLARPQLGGVHAVSALGGADERTALLQALADLHCQGVAVDWRTLLPAGPRLRLPTYPFQRRRYWRNTTPAAVSSTGAWPPGERVVTPAAEAQFRLPVGLSGFPWLGDHRVHGRAVVPGAFQIACLAGAWRRVNGDGPIGIADLTFAHPLVAPEEGTVEVWTSLAPDGTARLLSRDGDGWIPHADARLGAAGGAPAAADIEQVRRRCRTEIAPDDWRERLAGIGIAIGPAFAGIRRLWRGDGEALAEVRLPDGLAAPTDGLHPALLDACLQVAGGTLADDLAGEPLLPVGIDRVALFGPAAGPLWVHARGSGKGEVISTDLTVCTEDGTVVATIEGLHVRRAPAGLLRGGAASPLFHAVDWREAEPPQATVGGRVVVVTADPANGRTLAAALGDRAVVIADPADLPVLQDGDTVVDLTAWGEDGDASGVAHSLALARRILHGAARPSLIVVTQGAVLDGPRPWQAARWGLAATLVLEHPELRVRRVDADTLDAVAAELAGADGEDVVAWRNGSRLVARLTARPSALTGRPALRGTALVSGGLGGVGRRLAGWAVDRGAEALVLASRRAGPEQVEMLSAEFGVPARVVAADVSTEAGVAAMLAAADGLPPLRTVVHAAGVQAPGLLAELGEADLQAALAAKATGAELLDRATRGLELDHFVLVSSIASVLGAAGQGGYAAANAFLDALARRRRAEGLPALSVAWGRWAAAGMAGELDEAARQRVEALGILAMDDAAALQALDLALTGGLVDPVVAAVDWRRHAARHPSGRTPPLLASLAGSAVAEPAADGLLERLREPGLANGERASVLRDWMAGEARRILGAEAAGVDPDRPLVQLGLDSLMAVELRNRLNAGLGRAPSIALLLGGASLAEVAERLAGEAAPAAEQTEWEELTL</sequence>
<dbReference type="SMART" id="SM00827">
    <property type="entry name" value="PKS_AT"/>
    <property type="match status" value="1"/>
</dbReference>
<dbReference type="InterPro" id="IPR016036">
    <property type="entry name" value="Malonyl_transacylase_ACP-bd"/>
</dbReference>
<organism evidence="10 11">
    <name type="scientific">Thalassobaculum fulvum</name>
    <dbReference type="NCBI Taxonomy" id="1633335"/>
    <lineage>
        <taxon>Bacteria</taxon>
        <taxon>Pseudomonadati</taxon>
        <taxon>Pseudomonadota</taxon>
        <taxon>Alphaproteobacteria</taxon>
        <taxon>Rhodospirillales</taxon>
        <taxon>Thalassobaculaceae</taxon>
        <taxon>Thalassobaculum</taxon>
    </lineage>
</organism>
<dbReference type="InterPro" id="IPR036736">
    <property type="entry name" value="ACP-like_sf"/>
</dbReference>
<dbReference type="InterPro" id="IPR006162">
    <property type="entry name" value="Ppantetheine_attach_site"/>
</dbReference>
<dbReference type="InterPro" id="IPR016039">
    <property type="entry name" value="Thiolase-like"/>
</dbReference>
<evidence type="ECO:0000259" key="9">
    <source>
        <dbReference type="PROSITE" id="PS52019"/>
    </source>
</evidence>
<evidence type="ECO:0000256" key="4">
    <source>
        <dbReference type="ARBA" id="ARBA00054155"/>
    </source>
</evidence>
<protein>
    <recommendedName>
        <fullName evidence="12">Acyl transferase domain-containing protein</fullName>
    </recommendedName>
</protein>
<dbReference type="InterPro" id="IPR036291">
    <property type="entry name" value="NAD(P)-bd_dom_sf"/>
</dbReference>
<dbReference type="InterPro" id="IPR020841">
    <property type="entry name" value="PKS_Beta-ketoAc_synthase_dom"/>
</dbReference>
<dbReference type="InterPro" id="IPR020807">
    <property type="entry name" value="PKS_DH"/>
</dbReference>
<dbReference type="PROSITE" id="PS52019">
    <property type="entry name" value="PKS_MFAS_DH"/>
    <property type="match status" value="1"/>
</dbReference>
<gene>
    <name evidence="10" type="ORF">GCM10017083_28840</name>
</gene>
<proteinExistence type="predicted"/>
<dbReference type="Pfam" id="PF16197">
    <property type="entry name" value="KAsynt_C_assoc"/>
    <property type="match status" value="1"/>
</dbReference>
<dbReference type="GO" id="GO:0071770">
    <property type="term" value="P:DIM/DIP cell wall layer assembly"/>
    <property type="evidence" value="ECO:0007669"/>
    <property type="project" value="TreeGrafter"/>
</dbReference>
<dbReference type="GO" id="GO:0004312">
    <property type="term" value="F:fatty acid synthase activity"/>
    <property type="evidence" value="ECO:0007669"/>
    <property type="project" value="TreeGrafter"/>
</dbReference>
<dbReference type="GO" id="GO:0004315">
    <property type="term" value="F:3-oxoacyl-[acyl-carrier-protein] synthase activity"/>
    <property type="evidence" value="ECO:0007669"/>
    <property type="project" value="InterPro"/>
</dbReference>
<dbReference type="InterPro" id="IPR057326">
    <property type="entry name" value="KR_dom"/>
</dbReference>
<dbReference type="InterPro" id="IPR014043">
    <property type="entry name" value="Acyl_transferase_dom"/>
</dbReference>
<dbReference type="InterPro" id="IPR016035">
    <property type="entry name" value="Acyl_Trfase/lysoPLipase"/>
</dbReference>
<dbReference type="GO" id="GO:0005737">
    <property type="term" value="C:cytoplasm"/>
    <property type="evidence" value="ECO:0007669"/>
    <property type="project" value="TreeGrafter"/>
</dbReference>
<dbReference type="Pfam" id="PF08659">
    <property type="entry name" value="KR"/>
    <property type="match status" value="1"/>
</dbReference>
<dbReference type="InterPro" id="IPR014031">
    <property type="entry name" value="Ketoacyl_synth_C"/>
</dbReference>
<feature type="region of interest" description="C-terminal hotdog fold" evidence="5">
    <location>
        <begin position="1015"/>
        <end position="1155"/>
    </location>
</feature>
<dbReference type="Gene3D" id="3.40.47.10">
    <property type="match status" value="1"/>
</dbReference>
<dbReference type="Gene3D" id="3.40.50.720">
    <property type="entry name" value="NAD(P)-binding Rossmann-like Domain"/>
    <property type="match status" value="1"/>
</dbReference>
<evidence type="ECO:0000256" key="3">
    <source>
        <dbReference type="ARBA" id="ARBA00022679"/>
    </source>
</evidence>
<dbReference type="RefSeq" id="WP_189990770.1">
    <property type="nucleotide sequence ID" value="NZ_BMZS01000006.1"/>
</dbReference>
<evidence type="ECO:0000256" key="6">
    <source>
        <dbReference type="SAM" id="Coils"/>
    </source>
</evidence>
<dbReference type="Pfam" id="PF21089">
    <property type="entry name" value="PKS_DH_N"/>
    <property type="match status" value="1"/>
</dbReference>
<dbReference type="PROSITE" id="PS52004">
    <property type="entry name" value="KS3_2"/>
    <property type="match status" value="1"/>
</dbReference>
<feature type="domain" description="PKS/mFAS DH" evidence="9">
    <location>
        <begin position="880"/>
        <end position="1155"/>
    </location>
</feature>
<dbReference type="Pfam" id="PF14765">
    <property type="entry name" value="PS-DH"/>
    <property type="match status" value="1"/>
</dbReference>
<dbReference type="Gene3D" id="3.10.129.110">
    <property type="entry name" value="Polyketide synthase dehydratase"/>
    <property type="match status" value="1"/>
</dbReference>
<evidence type="ECO:0000256" key="2">
    <source>
        <dbReference type="ARBA" id="ARBA00022553"/>
    </source>
</evidence>
<dbReference type="SMART" id="SM00826">
    <property type="entry name" value="PKS_DH"/>
    <property type="match status" value="1"/>
</dbReference>
<evidence type="ECO:0000313" key="10">
    <source>
        <dbReference type="EMBL" id="GHD52887.1"/>
    </source>
</evidence>
<evidence type="ECO:0008006" key="12">
    <source>
        <dbReference type="Google" id="ProtNLM"/>
    </source>
</evidence>
<dbReference type="PANTHER" id="PTHR43775:SF51">
    <property type="entry name" value="INACTIVE PHENOLPHTHIOCEROL SYNTHESIS POLYKETIDE SYNTHASE TYPE I PKS1-RELATED"/>
    <property type="match status" value="1"/>
</dbReference>
<dbReference type="Pfam" id="PF00109">
    <property type="entry name" value="ketoacyl-synt"/>
    <property type="match status" value="1"/>
</dbReference>
<dbReference type="SUPFAM" id="SSF53901">
    <property type="entry name" value="Thiolase-like"/>
    <property type="match status" value="1"/>
</dbReference>
<dbReference type="GO" id="GO:0006633">
    <property type="term" value="P:fatty acid biosynthetic process"/>
    <property type="evidence" value="ECO:0007669"/>
    <property type="project" value="InterPro"/>
</dbReference>
<dbReference type="EMBL" id="BMZS01000006">
    <property type="protein sequence ID" value="GHD52887.1"/>
    <property type="molecule type" value="Genomic_DNA"/>
</dbReference>
<feature type="region of interest" description="N-terminal hotdog fold" evidence="5">
    <location>
        <begin position="880"/>
        <end position="1002"/>
    </location>
</feature>
<dbReference type="PROSITE" id="PS50075">
    <property type="entry name" value="CARRIER"/>
    <property type="match status" value="1"/>
</dbReference>
<name>A0A919CQ66_9PROT</name>
<evidence type="ECO:0000259" key="7">
    <source>
        <dbReference type="PROSITE" id="PS50075"/>
    </source>
</evidence>
<feature type="domain" description="Carrier" evidence="7">
    <location>
        <begin position="1610"/>
        <end position="1687"/>
    </location>
</feature>
<dbReference type="PANTHER" id="PTHR43775">
    <property type="entry name" value="FATTY ACID SYNTHASE"/>
    <property type="match status" value="1"/>
</dbReference>
<feature type="active site" description="Proton acceptor; for dehydratase activity" evidence="5">
    <location>
        <position position="916"/>
    </location>
</feature>
<dbReference type="InterPro" id="IPR050091">
    <property type="entry name" value="PKS_NRPS_Biosynth_Enz"/>
</dbReference>
<dbReference type="Gene3D" id="3.30.70.3290">
    <property type="match status" value="1"/>
</dbReference>
<dbReference type="InterPro" id="IPR049551">
    <property type="entry name" value="PKS_DH_C"/>
</dbReference>
<dbReference type="SUPFAM" id="SSF55048">
    <property type="entry name" value="Probable ACP-binding domain of malonyl-CoA ACP transacylase"/>
    <property type="match status" value="1"/>
</dbReference>
<dbReference type="SUPFAM" id="SSF47336">
    <property type="entry name" value="ACP-like"/>
    <property type="match status" value="1"/>
</dbReference>
<dbReference type="Proteomes" id="UP000630353">
    <property type="component" value="Unassembled WGS sequence"/>
</dbReference>
<dbReference type="InterPro" id="IPR018201">
    <property type="entry name" value="Ketoacyl_synth_AS"/>
</dbReference>
<dbReference type="InterPro" id="IPR020806">
    <property type="entry name" value="PKS_PP-bd"/>
</dbReference>
<evidence type="ECO:0000256" key="5">
    <source>
        <dbReference type="PROSITE-ProRule" id="PRU01363"/>
    </source>
</evidence>
<dbReference type="Pfam" id="PF02801">
    <property type="entry name" value="Ketoacyl-synt_C"/>
    <property type="match status" value="1"/>
</dbReference>
<dbReference type="SUPFAM" id="SSF52151">
    <property type="entry name" value="FabD/lysophospholipase-like"/>
    <property type="match status" value="1"/>
</dbReference>
<keyword evidence="3" id="KW-0808">Transferase</keyword>
<dbReference type="InterPro" id="IPR001227">
    <property type="entry name" value="Ac_transferase_dom_sf"/>
</dbReference>
<dbReference type="CDD" id="cd00833">
    <property type="entry name" value="PKS"/>
    <property type="match status" value="1"/>
</dbReference>
<keyword evidence="11" id="KW-1185">Reference proteome</keyword>
<dbReference type="SUPFAM" id="SSF51735">
    <property type="entry name" value="NAD(P)-binding Rossmann-fold domains"/>
    <property type="match status" value="2"/>
</dbReference>
<reference evidence="10" key="1">
    <citation type="journal article" date="2014" name="Int. J. Syst. Evol. Microbiol.">
        <title>Complete genome sequence of Corynebacterium casei LMG S-19264T (=DSM 44701T), isolated from a smear-ripened cheese.</title>
        <authorList>
            <consortium name="US DOE Joint Genome Institute (JGI-PGF)"/>
            <person name="Walter F."/>
            <person name="Albersmeier A."/>
            <person name="Kalinowski J."/>
            <person name="Ruckert C."/>
        </authorList>
    </citation>
    <scope>NUCLEOTIDE SEQUENCE</scope>
    <source>
        <strain evidence="10">KCTC 42651</strain>
    </source>
</reference>
<dbReference type="Pfam" id="PF00550">
    <property type="entry name" value="PP-binding"/>
    <property type="match status" value="1"/>
</dbReference>
<dbReference type="InterPro" id="IPR049552">
    <property type="entry name" value="PKS_DH_N"/>
</dbReference>
<feature type="active site" description="Proton donor; for dehydratase activity" evidence="5">
    <location>
        <position position="1074"/>
    </location>
</feature>
<dbReference type="InterPro" id="IPR042104">
    <property type="entry name" value="PKS_dehydratase_sf"/>
</dbReference>
<dbReference type="InterPro" id="IPR013968">
    <property type="entry name" value="PKS_KR"/>
</dbReference>
<dbReference type="InterPro" id="IPR014030">
    <property type="entry name" value="Ketoacyl_synth_N"/>
</dbReference>
<dbReference type="InterPro" id="IPR009081">
    <property type="entry name" value="PP-bd_ACP"/>
</dbReference>
<dbReference type="Gene3D" id="1.10.1200.10">
    <property type="entry name" value="ACP-like"/>
    <property type="match status" value="1"/>
</dbReference>
<comment type="caution">
    <text evidence="10">The sequence shown here is derived from an EMBL/GenBank/DDBJ whole genome shotgun (WGS) entry which is preliminary data.</text>
</comment>